<dbReference type="InterPro" id="IPR011499">
    <property type="entry name" value="Lipid_A_biosynth_N"/>
</dbReference>
<reference evidence="3 4" key="1">
    <citation type="submission" date="2013-03" db="EMBL/GenBank/DDBJ databases">
        <authorList>
            <person name="Linke B."/>
        </authorList>
    </citation>
    <scope>NUCLEOTIDE SEQUENCE [LARGE SCALE GENOMIC DNA]</scope>
    <source>
        <strain evidence="3 4">B13</strain>
    </source>
</reference>
<feature type="domain" description="Lipid A biosynthesis N-terminal" evidence="2">
    <location>
        <begin position="131"/>
        <end position="202"/>
    </location>
</feature>
<keyword evidence="1" id="KW-0812">Transmembrane</keyword>
<dbReference type="STRING" id="1301098.PKB_0230"/>
<dbReference type="SMART" id="SM01259">
    <property type="entry name" value="LAB_N"/>
    <property type="match status" value="2"/>
</dbReference>
<accession>A0A024HAM0</accession>
<gene>
    <name evidence="3" type="ORF">PKB_0230</name>
</gene>
<protein>
    <recommendedName>
        <fullName evidence="2">Lipid A biosynthesis N-terminal domain-containing protein</fullName>
    </recommendedName>
</protein>
<dbReference type="RefSeq" id="WP_052355145.1">
    <property type="nucleotide sequence ID" value="NZ_HG322950.1"/>
</dbReference>
<dbReference type="Gene3D" id="1.20.1280.290">
    <property type="match status" value="1"/>
</dbReference>
<keyword evidence="4" id="KW-1185">Reference proteome</keyword>
<feature type="transmembrane region" description="Helical" evidence="1">
    <location>
        <begin position="37"/>
        <end position="57"/>
    </location>
</feature>
<feature type="transmembrane region" description="Helical" evidence="1">
    <location>
        <begin position="161"/>
        <end position="179"/>
    </location>
</feature>
<dbReference type="PATRIC" id="fig|1301098.3.peg.237"/>
<proteinExistence type="predicted"/>
<feature type="transmembrane region" description="Helical" evidence="1">
    <location>
        <begin position="185"/>
        <end position="203"/>
    </location>
</feature>
<feature type="transmembrane region" description="Helical" evidence="1">
    <location>
        <begin position="93"/>
        <end position="112"/>
    </location>
</feature>
<feature type="domain" description="Lipid A biosynthesis N-terminal" evidence="2">
    <location>
        <begin position="11"/>
        <end position="82"/>
    </location>
</feature>
<dbReference type="Pfam" id="PF07578">
    <property type="entry name" value="LAB_N"/>
    <property type="match status" value="2"/>
</dbReference>
<dbReference type="GO" id="GO:0008915">
    <property type="term" value="F:lipid-A-disaccharide synthase activity"/>
    <property type="evidence" value="ECO:0007669"/>
    <property type="project" value="InterPro"/>
</dbReference>
<dbReference type="Proteomes" id="UP000025241">
    <property type="component" value="Chromosome I"/>
</dbReference>
<dbReference type="GO" id="GO:0016020">
    <property type="term" value="C:membrane"/>
    <property type="evidence" value="ECO:0007669"/>
    <property type="project" value="GOC"/>
</dbReference>
<dbReference type="GO" id="GO:0009245">
    <property type="term" value="P:lipid A biosynthetic process"/>
    <property type="evidence" value="ECO:0007669"/>
    <property type="project" value="InterPro"/>
</dbReference>
<dbReference type="EMBL" id="HG322950">
    <property type="protein sequence ID" value="CDF81609.1"/>
    <property type="molecule type" value="Genomic_DNA"/>
</dbReference>
<reference evidence="3 4" key="2">
    <citation type="submission" date="2014-05" db="EMBL/GenBank/DDBJ databases">
        <title>Genome sequence of the 3-chlorobenzoate degrading bacterium Pseudomonas knackmussii B13 shows multiple evidence for horizontal gene transfer.</title>
        <authorList>
            <person name="Miyazaki R."/>
            <person name="Bertelli C."/>
            <person name="Falquet L."/>
            <person name="Robinson-Rechavi M."/>
            <person name="Gharib W."/>
            <person name="Roy S."/>
            <person name="Van der Meer J.R."/>
        </authorList>
    </citation>
    <scope>NUCLEOTIDE SEQUENCE [LARGE SCALE GENOMIC DNA]</scope>
    <source>
        <strain evidence="3 4">B13</strain>
    </source>
</reference>
<dbReference type="HOGENOM" id="CLU_082899_0_0_6"/>
<feature type="transmembrane region" description="Helical" evidence="1">
    <location>
        <begin position="6"/>
        <end position="25"/>
    </location>
</feature>
<organism evidence="3 4">
    <name type="scientific">Pseudomonas knackmussii (strain DSM 6978 / CCUG 54928 / LMG 23759 / B13)</name>
    <dbReference type="NCBI Taxonomy" id="1301098"/>
    <lineage>
        <taxon>Bacteria</taxon>
        <taxon>Pseudomonadati</taxon>
        <taxon>Pseudomonadota</taxon>
        <taxon>Gammaproteobacteria</taxon>
        <taxon>Pseudomonadales</taxon>
        <taxon>Pseudomonadaceae</taxon>
        <taxon>Pseudomonas</taxon>
    </lineage>
</organism>
<name>A0A024HAM0_PSEKB</name>
<evidence type="ECO:0000259" key="2">
    <source>
        <dbReference type="SMART" id="SM01259"/>
    </source>
</evidence>
<evidence type="ECO:0000313" key="3">
    <source>
        <dbReference type="EMBL" id="CDF81609.1"/>
    </source>
</evidence>
<dbReference type="eggNOG" id="COG3952">
    <property type="taxonomic scope" value="Bacteria"/>
</dbReference>
<feature type="transmembrane region" description="Helical" evidence="1">
    <location>
        <begin position="127"/>
        <end position="149"/>
    </location>
</feature>
<keyword evidence="1" id="KW-1133">Transmembrane helix</keyword>
<dbReference type="AlphaFoldDB" id="A0A024HAM0"/>
<sequence length="219" mass="24580">MSGINPVWFVVGLLAQAAFSARFLVQWILSERARKSLMPVHFWYFSCAGAVLLLAYATHQRDLVISLGQMAGLAIYLRNLELDRRHSGGQPPFFLWPWLSLSGAAIALGWVSKPEPIIHAITQADPLWTVIGMVGQVVFTGRFVLQLWFSERAHRPVNPIHFWYMSMLGSVMLFCYAIAQRDPIIILGQSFGIVVYLRNLALIRRAARAEGSPQGSELN</sequence>
<evidence type="ECO:0000313" key="4">
    <source>
        <dbReference type="Proteomes" id="UP000025241"/>
    </source>
</evidence>
<keyword evidence="1" id="KW-0472">Membrane</keyword>
<evidence type="ECO:0000256" key="1">
    <source>
        <dbReference type="SAM" id="Phobius"/>
    </source>
</evidence>
<dbReference type="KEGG" id="pkc:PKB_0230"/>